<sequence length="282" mass="31826">MLQAILHGKAGRIDGDKGQSISWREVFKGREDLMTAAVFGRFAYLSAPVQATLMQRWLGVTEPAFDDFEQIDFWPSFSLANNDDRNRVEPDAVLNFASATVILEIKPPEGGDQYIDQWQREIASYLQAEERSQLPLYFLAIGRIPNRVTVLQWCDTLKQDNEGLSGSNALAWQPVINDILALDKGTLACEPNQQDKRIIADILHAARLYQLKTQAYSWQTLLDHPLPRLSLQQALLQDTPLTKVSAQPARAGTAKPLRQWRDLLAFTASHSLSLKDINTWNK</sequence>
<organism evidence="1 2">
    <name type="scientific">Shewanella algae</name>
    <dbReference type="NCBI Taxonomy" id="38313"/>
    <lineage>
        <taxon>Bacteria</taxon>
        <taxon>Pseudomonadati</taxon>
        <taxon>Pseudomonadota</taxon>
        <taxon>Gammaproteobacteria</taxon>
        <taxon>Alteromonadales</taxon>
        <taxon>Shewanellaceae</taxon>
        <taxon>Shewanella</taxon>
    </lineage>
</organism>
<dbReference type="Proteomes" id="UP000825078">
    <property type="component" value="Chromosome"/>
</dbReference>
<evidence type="ECO:0000313" key="2">
    <source>
        <dbReference type="Proteomes" id="UP000825078"/>
    </source>
</evidence>
<reference evidence="1" key="1">
    <citation type="submission" date="2021-05" db="EMBL/GenBank/DDBJ databases">
        <title>Molecular characterization for Shewanella algae harboring chromosomal blaOXA-55-like strains isolated from clinical and environment sample.</title>
        <authorList>
            <person name="Ohama Y."/>
            <person name="Aoki K."/>
            <person name="Harada S."/>
            <person name="Moriya K."/>
            <person name="Ishii Y."/>
            <person name="Tateda K."/>
        </authorList>
    </citation>
    <scope>NUCLEOTIDE SEQUENCE</scope>
    <source>
        <strain evidence="1">TUM17379</strain>
    </source>
</reference>
<dbReference type="AlphaFoldDB" id="A0AAD1KEL1"/>
<protein>
    <submittedName>
        <fullName evidence="1">Uncharacterized protein</fullName>
    </submittedName>
</protein>
<accession>A0AAD1KEL1</accession>
<dbReference type="RefSeq" id="WP_208147834.1">
    <property type="nucleotide sequence ID" value="NZ_AP024613.1"/>
</dbReference>
<dbReference type="EMBL" id="AP024613">
    <property type="protein sequence ID" value="BCV46812.1"/>
    <property type="molecule type" value="Genomic_DNA"/>
</dbReference>
<gene>
    <name evidence="1" type="ORF">TUM17379_38300</name>
</gene>
<name>A0AAD1KEL1_9GAMM</name>
<proteinExistence type="predicted"/>
<evidence type="ECO:0000313" key="1">
    <source>
        <dbReference type="EMBL" id="BCV46812.1"/>
    </source>
</evidence>